<name>A0A8T8KBX3_9EURY</name>
<keyword evidence="3" id="KW-1185">Reference proteome</keyword>
<evidence type="ECO:0000256" key="1">
    <source>
        <dbReference type="HAMAP-Rule" id="MF_00763"/>
    </source>
</evidence>
<dbReference type="InterPro" id="IPR019215">
    <property type="entry name" value="DUF2115"/>
</dbReference>
<organism evidence="2 3">
    <name type="scientific">Methanobacterium alkalithermotolerans</name>
    <dbReference type="NCBI Taxonomy" id="2731220"/>
    <lineage>
        <taxon>Archaea</taxon>
        <taxon>Methanobacteriati</taxon>
        <taxon>Methanobacteriota</taxon>
        <taxon>Methanomada group</taxon>
        <taxon>Methanobacteria</taxon>
        <taxon>Methanobacteriales</taxon>
        <taxon>Methanobacteriaceae</taxon>
        <taxon>Methanobacterium</taxon>
    </lineage>
</organism>
<proteinExistence type="inferred from homology"/>
<sequence>MRILKNPGPLEDLKFSEKLSKKELLNILKKEASQLHIKDIMDASIYLREDAKFMPPKERDDFISRFTKAFFLRIKDLKEDQEEYEGLVDTEKLKEFLGVLNEQKRNVKCHEELCFSHIAMIVATYTAFVREESIHPVGTRFPGGFILRYEKGIYYCPVKEKQMNTPGALCRFCVSVQEEDLPD</sequence>
<dbReference type="AlphaFoldDB" id="A0A8T8KBX3"/>
<dbReference type="Pfam" id="PF09888">
    <property type="entry name" value="DUF2115"/>
    <property type="match status" value="1"/>
</dbReference>
<dbReference type="RefSeq" id="WP_211533826.1">
    <property type="nucleotide sequence ID" value="NZ_CP058560.1"/>
</dbReference>
<dbReference type="KEGG" id="meme:HYG87_03385"/>
<comment type="similarity">
    <text evidence="1">Belongs to the UPF0305 family.</text>
</comment>
<dbReference type="GeneID" id="64819776"/>
<dbReference type="Proteomes" id="UP000681041">
    <property type="component" value="Chromosome"/>
</dbReference>
<evidence type="ECO:0000313" key="3">
    <source>
        <dbReference type="Proteomes" id="UP000681041"/>
    </source>
</evidence>
<dbReference type="EMBL" id="CP058560">
    <property type="protein sequence ID" value="QUH22881.1"/>
    <property type="molecule type" value="Genomic_DNA"/>
</dbReference>
<reference evidence="2" key="1">
    <citation type="submission" date="2020-07" db="EMBL/GenBank/DDBJ databases">
        <title>Methanobacterium. sp. MethCan genome.</title>
        <authorList>
            <person name="Postec A."/>
            <person name="Quemeneur M."/>
        </authorList>
    </citation>
    <scope>NUCLEOTIDE SEQUENCE</scope>
    <source>
        <strain evidence="2">MethCAN</strain>
    </source>
</reference>
<evidence type="ECO:0000313" key="2">
    <source>
        <dbReference type="EMBL" id="QUH22881.1"/>
    </source>
</evidence>
<accession>A0A8T8KBX3</accession>
<dbReference type="HAMAP" id="MF_00763">
    <property type="entry name" value="UPF0305"/>
    <property type="match status" value="1"/>
</dbReference>
<protein>
    <recommendedName>
        <fullName evidence="1">UPF0305 protein HYG87_03385</fullName>
    </recommendedName>
</protein>
<dbReference type="OrthoDB" id="81482at2157"/>
<gene>
    <name evidence="2" type="ORF">HYG87_03385</name>
</gene>